<reference evidence="1" key="1">
    <citation type="submission" date="2021-02" db="EMBL/GenBank/DDBJ databases">
        <authorList>
            <person name="Nowell W R."/>
        </authorList>
    </citation>
    <scope>NUCLEOTIDE SEQUENCE</scope>
</reference>
<gene>
    <name evidence="1" type="ORF">OXD698_LOCUS46131</name>
</gene>
<dbReference type="Gene3D" id="1.25.10.90">
    <property type="match status" value="1"/>
</dbReference>
<dbReference type="Pfam" id="PF08713">
    <property type="entry name" value="DNA_alkylation"/>
    <property type="match status" value="1"/>
</dbReference>
<proteinExistence type="predicted"/>
<feature type="non-terminal residue" evidence="1">
    <location>
        <position position="114"/>
    </location>
</feature>
<organism evidence="1 2">
    <name type="scientific">Adineta steineri</name>
    <dbReference type="NCBI Taxonomy" id="433720"/>
    <lineage>
        <taxon>Eukaryota</taxon>
        <taxon>Metazoa</taxon>
        <taxon>Spiralia</taxon>
        <taxon>Gnathifera</taxon>
        <taxon>Rotifera</taxon>
        <taxon>Eurotatoria</taxon>
        <taxon>Bdelloidea</taxon>
        <taxon>Adinetida</taxon>
        <taxon>Adinetidae</taxon>
        <taxon>Adineta</taxon>
    </lineage>
</organism>
<name>A0A820HXW2_9BILA</name>
<dbReference type="Proteomes" id="UP000663844">
    <property type="component" value="Unassembled WGS sequence"/>
</dbReference>
<evidence type="ECO:0000313" key="1">
    <source>
        <dbReference type="EMBL" id="CAF4301676.1"/>
    </source>
</evidence>
<sequence>MLQSHILLLKSSTQDLIRQHFILLLRKSLHIQNMTDENAEAVQAALAEQANPKTILSSQRFFKTGKGEYGEGDIFMGVRTPANRIVAKHFSTLPLVEIDLLLNSPIHEHRHAAP</sequence>
<comment type="caution">
    <text evidence="1">The sequence shown here is derived from an EMBL/GenBank/DDBJ whole genome shotgun (WGS) entry which is preliminary data.</text>
</comment>
<dbReference type="InterPro" id="IPR014825">
    <property type="entry name" value="DNA_alkylation"/>
</dbReference>
<dbReference type="EMBL" id="CAJOAZ010016153">
    <property type="protein sequence ID" value="CAF4301676.1"/>
    <property type="molecule type" value="Genomic_DNA"/>
</dbReference>
<accession>A0A820HXW2</accession>
<protein>
    <submittedName>
        <fullName evidence="1">Uncharacterized protein</fullName>
    </submittedName>
</protein>
<evidence type="ECO:0000313" key="2">
    <source>
        <dbReference type="Proteomes" id="UP000663844"/>
    </source>
</evidence>
<dbReference type="AlphaFoldDB" id="A0A820HXW2"/>